<keyword evidence="3 7" id="KW-0350">Heme biosynthesis</keyword>
<dbReference type="PANTHER" id="PTHR11108:SF1">
    <property type="entry name" value="FERROCHELATASE, MITOCHONDRIAL"/>
    <property type="match status" value="1"/>
</dbReference>
<dbReference type="GO" id="GO:0006783">
    <property type="term" value="P:heme biosynthetic process"/>
    <property type="evidence" value="ECO:0007669"/>
    <property type="project" value="UniProtKB-UniRule"/>
</dbReference>
<dbReference type="NCBIfam" id="TIGR00109">
    <property type="entry name" value="hemH"/>
    <property type="match status" value="1"/>
</dbReference>
<dbReference type="SUPFAM" id="SSF53800">
    <property type="entry name" value="Chelatase"/>
    <property type="match status" value="1"/>
</dbReference>
<dbReference type="EC" id="4.99.1.9" evidence="7"/>
<comment type="pathway">
    <text evidence="1 7">Porphyrin-containing compound metabolism; protoheme biosynthesis.</text>
</comment>
<reference evidence="10 11" key="1">
    <citation type="submission" date="2017-10" db="EMBL/GenBank/DDBJ databases">
        <title>Sequencing the genomes of 1000 actinobacteria strains.</title>
        <authorList>
            <person name="Klenk H.-P."/>
        </authorList>
    </citation>
    <scope>NUCLEOTIDE SEQUENCE [LARGE SCALE GENOMIC DNA]</scope>
    <source>
        <strain evidence="10 11">DSM 21798</strain>
    </source>
</reference>
<sequence>MSYDAILLASFGGPEGQDDVIPFLKNVTRGKGIPEERLEEVAVHYRHHGGVSPINQQNRELKVALEAELATRGIDLPVYWGNRNWDPYFTDALRELHADGKRDVLVIVTSAYTSYSGVKQYHEDFERALDETGLRDEVRLSRIREFFDHPGFVAPFVEGVRSVLDDLADAANTHVMFVTHSIPTAAATESGPEYGEGGAYEAQHLAVAEAIMRGVGSAAPHSLVYQSRSGNPATPWLEPDINDAIEQLDGVDGLVIVPIGFVSDHMEVIWDLDNEAMETATAKGIRAIRVPTPGIHPAYVTGLVDLLLERINDVPDSERPHETALGPWPDHPSQGAALTSAVTNTR</sequence>
<feature type="region of interest" description="Disordered" evidence="9">
    <location>
        <begin position="317"/>
        <end position="346"/>
    </location>
</feature>
<comment type="catalytic activity">
    <reaction evidence="6">
        <text>Fe-coproporphyrin III + 2 H(+) = coproporphyrin III + Fe(2+)</text>
        <dbReference type="Rhea" id="RHEA:49572"/>
        <dbReference type="ChEBI" id="CHEBI:15378"/>
        <dbReference type="ChEBI" id="CHEBI:29033"/>
        <dbReference type="ChEBI" id="CHEBI:68438"/>
        <dbReference type="ChEBI" id="CHEBI:131725"/>
        <dbReference type="EC" id="4.99.1.9"/>
    </reaction>
    <physiologicalReaction direction="right-to-left" evidence="6">
        <dbReference type="Rhea" id="RHEA:49574"/>
    </physiologicalReaction>
</comment>
<dbReference type="RefSeq" id="WP_098406059.1">
    <property type="nucleotide sequence ID" value="NZ_PDJE01000001.1"/>
</dbReference>
<name>A0A2A9DU93_9MICO</name>
<keyword evidence="2 7" id="KW-0408">Iron</keyword>
<accession>A0A2A9DU93</accession>
<evidence type="ECO:0000256" key="2">
    <source>
        <dbReference type="ARBA" id="ARBA00023004"/>
    </source>
</evidence>
<keyword evidence="7" id="KW-0963">Cytoplasm</keyword>
<dbReference type="Proteomes" id="UP000221369">
    <property type="component" value="Unassembled WGS sequence"/>
</dbReference>
<dbReference type="HAMAP" id="MF_00323">
    <property type="entry name" value="Ferrochelatase"/>
    <property type="match status" value="1"/>
</dbReference>
<dbReference type="UniPathway" id="UPA00252"/>
<dbReference type="GO" id="GO:0046872">
    <property type="term" value="F:metal ion binding"/>
    <property type="evidence" value="ECO:0007669"/>
    <property type="project" value="UniProtKB-KW"/>
</dbReference>
<evidence type="ECO:0000256" key="1">
    <source>
        <dbReference type="ARBA" id="ARBA00004744"/>
    </source>
</evidence>
<dbReference type="InterPro" id="IPR033644">
    <property type="entry name" value="Ferrochelatase_C"/>
</dbReference>
<dbReference type="InterPro" id="IPR033659">
    <property type="entry name" value="Ferrochelatase_N"/>
</dbReference>
<dbReference type="EMBL" id="PDJE01000001">
    <property type="protein sequence ID" value="PFG29490.1"/>
    <property type="molecule type" value="Genomic_DNA"/>
</dbReference>
<protein>
    <recommendedName>
        <fullName evidence="7">Coproporphyrin III ferrochelatase</fullName>
        <ecNumber evidence="7">4.99.1.9</ecNumber>
    </recommendedName>
</protein>
<evidence type="ECO:0000313" key="10">
    <source>
        <dbReference type="EMBL" id="PFG29490.1"/>
    </source>
</evidence>
<dbReference type="GO" id="GO:0004325">
    <property type="term" value="F:ferrochelatase activity"/>
    <property type="evidence" value="ECO:0007669"/>
    <property type="project" value="UniProtKB-UniRule"/>
</dbReference>
<feature type="compositionally biased region" description="Polar residues" evidence="9">
    <location>
        <begin position="336"/>
        <end position="346"/>
    </location>
</feature>
<feature type="binding site" evidence="7">
    <location>
        <position position="267"/>
    </location>
    <ligand>
        <name>Fe(2+)</name>
        <dbReference type="ChEBI" id="CHEBI:29033"/>
    </ligand>
</feature>
<gene>
    <name evidence="7" type="primary">cpfC</name>
    <name evidence="10" type="ORF">ATJ78_0396</name>
</gene>
<evidence type="ECO:0000256" key="5">
    <source>
        <dbReference type="ARBA" id="ARBA00023244"/>
    </source>
</evidence>
<evidence type="ECO:0000256" key="9">
    <source>
        <dbReference type="SAM" id="MobiDB-lite"/>
    </source>
</evidence>
<keyword evidence="11" id="KW-1185">Reference proteome</keyword>
<keyword evidence="7" id="KW-0479">Metal-binding</keyword>
<evidence type="ECO:0000256" key="6">
    <source>
        <dbReference type="ARBA" id="ARBA00024536"/>
    </source>
</evidence>
<keyword evidence="5 7" id="KW-0627">Porphyrin biosynthesis</keyword>
<proteinExistence type="inferred from homology"/>
<dbReference type="InterPro" id="IPR001015">
    <property type="entry name" value="Ferrochelatase"/>
</dbReference>
<comment type="caution">
    <text evidence="7">Lacks conserved residue(s) required for the propagation of feature annotation.</text>
</comment>
<dbReference type="PANTHER" id="PTHR11108">
    <property type="entry name" value="FERROCHELATASE"/>
    <property type="match status" value="1"/>
</dbReference>
<dbReference type="Pfam" id="PF00762">
    <property type="entry name" value="Ferrochelatase"/>
    <property type="match status" value="1"/>
</dbReference>
<feature type="binding site" evidence="7">
    <location>
        <position position="121"/>
    </location>
    <ligand>
        <name>Fe-coproporphyrin III</name>
        <dbReference type="ChEBI" id="CHEBI:68438"/>
    </ligand>
</feature>
<feature type="binding site" evidence="7">
    <location>
        <position position="52"/>
    </location>
    <ligand>
        <name>Fe-coproporphyrin III</name>
        <dbReference type="ChEBI" id="CHEBI:68438"/>
    </ligand>
</feature>
<dbReference type="CDD" id="cd03411">
    <property type="entry name" value="Ferrochelatase_N"/>
    <property type="match status" value="1"/>
</dbReference>
<evidence type="ECO:0000256" key="8">
    <source>
        <dbReference type="RuleBase" id="RU004185"/>
    </source>
</evidence>
<dbReference type="GO" id="GO:0005737">
    <property type="term" value="C:cytoplasm"/>
    <property type="evidence" value="ECO:0007669"/>
    <property type="project" value="UniProtKB-SubCell"/>
</dbReference>
<keyword evidence="4 7" id="KW-0456">Lyase</keyword>
<evidence type="ECO:0000256" key="7">
    <source>
        <dbReference type="HAMAP-Rule" id="MF_00323"/>
    </source>
</evidence>
<evidence type="ECO:0000256" key="3">
    <source>
        <dbReference type="ARBA" id="ARBA00023133"/>
    </source>
</evidence>
<comment type="subcellular location">
    <subcellularLocation>
        <location evidence="7">Cytoplasm</location>
    </subcellularLocation>
</comment>
<comment type="function">
    <text evidence="7">Involved in coproporphyrin-dependent heme b biosynthesis. Catalyzes the insertion of ferrous iron into coproporphyrin III to form Fe-coproporphyrin III.</text>
</comment>
<dbReference type="Gene3D" id="3.40.50.1400">
    <property type="match status" value="2"/>
</dbReference>
<dbReference type="CDD" id="cd00419">
    <property type="entry name" value="Ferrochelatase_C"/>
    <property type="match status" value="1"/>
</dbReference>
<dbReference type="AlphaFoldDB" id="A0A2A9DU93"/>
<comment type="similarity">
    <text evidence="7 8">Belongs to the ferrochelatase family.</text>
</comment>
<comment type="caution">
    <text evidence="10">The sequence shown here is derived from an EMBL/GenBank/DDBJ whole genome shotgun (WGS) entry which is preliminary data.</text>
</comment>
<dbReference type="NCBIfam" id="NF000689">
    <property type="entry name" value="PRK00035.2-1"/>
    <property type="match status" value="1"/>
</dbReference>
<feature type="binding site" evidence="7">
    <location>
        <position position="180"/>
    </location>
    <ligand>
        <name>Fe(2+)</name>
        <dbReference type="ChEBI" id="CHEBI:29033"/>
    </ligand>
</feature>
<evidence type="ECO:0000256" key="4">
    <source>
        <dbReference type="ARBA" id="ARBA00023239"/>
    </source>
</evidence>
<organism evidence="10 11">
    <name type="scientific">Paramicrobacterium agarici</name>
    <dbReference type="NCBI Taxonomy" id="630514"/>
    <lineage>
        <taxon>Bacteria</taxon>
        <taxon>Bacillati</taxon>
        <taxon>Actinomycetota</taxon>
        <taxon>Actinomycetes</taxon>
        <taxon>Micrococcales</taxon>
        <taxon>Microbacteriaceae</taxon>
        <taxon>Paramicrobacterium</taxon>
    </lineage>
</organism>
<evidence type="ECO:0000313" key="11">
    <source>
        <dbReference type="Proteomes" id="UP000221369"/>
    </source>
</evidence>